<proteinExistence type="predicted"/>
<feature type="domain" description="Ig-like" evidence="5">
    <location>
        <begin position="71"/>
        <end position="153"/>
    </location>
</feature>
<reference evidence="6" key="1">
    <citation type="journal article" date="2019" name="bioRxiv">
        <title>The Genome of the Zebra Mussel, Dreissena polymorpha: A Resource for Invasive Species Research.</title>
        <authorList>
            <person name="McCartney M.A."/>
            <person name="Auch B."/>
            <person name="Kono T."/>
            <person name="Mallez S."/>
            <person name="Zhang Y."/>
            <person name="Obille A."/>
            <person name="Becker A."/>
            <person name="Abrahante J.E."/>
            <person name="Garbe J."/>
            <person name="Badalamenti J.P."/>
            <person name="Herman A."/>
            <person name="Mangelson H."/>
            <person name="Liachko I."/>
            <person name="Sullivan S."/>
            <person name="Sone E.D."/>
            <person name="Koren S."/>
            <person name="Silverstein K.A.T."/>
            <person name="Beckman K.B."/>
            <person name="Gohl D.M."/>
        </authorList>
    </citation>
    <scope>NUCLEOTIDE SEQUENCE</scope>
    <source>
        <strain evidence="6">Duluth1</strain>
        <tissue evidence="6">Whole animal</tissue>
    </source>
</reference>
<dbReference type="InterPro" id="IPR052598">
    <property type="entry name" value="IgSF_CEA-related"/>
</dbReference>
<dbReference type="CDD" id="cd00096">
    <property type="entry name" value="Ig"/>
    <property type="match status" value="1"/>
</dbReference>
<keyword evidence="3" id="KW-0325">Glycoprotein</keyword>
<feature type="domain" description="Ig-like" evidence="5">
    <location>
        <begin position="1"/>
        <end position="59"/>
    </location>
</feature>
<evidence type="ECO:0000313" key="7">
    <source>
        <dbReference type="Proteomes" id="UP000828390"/>
    </source>
</evidence>
<dbReference type="InterPro" id="IPR036179">
    <property type="entry name" value="Ig-like_dom_sf"/>
</dbReference>
<name>A0A9D4H3F3_DREPO</name>
<dbReference type="AlphaFoldDB" id="A0A9D4H3F3"/>
<dbReference type="Pfam" id="PF13927">
    <property type="entry name" value="Ig_3"/>
    <property type="match status" value="1"/>
</dbReference>
<reference evidence="6" key="2">
    <citation type="submission" date="2020-11" db="EMBL/GenBank/DDBJ databases">
        <authorList>
            <person name="McCartney M.A."/>
            <person name="Auch B."/>
            <person name="Kono T."/>
            <person name="Mallez S."/>
            <person name="Becker A."/>
            <person name="Gohl D.M."/>
            <person name="Silverstein K.A.T."/>
            <person name="Koren S."/>
            <person name="Bechman K.B."/>
            <person name="Herman A."/>
            <person name="Abrahante J.E."/>
            <person name="Garbe J."/>
        </authorList>
    </citation>
    <scope>NUCLEOTIDE SEQUENCE</scope>
    <source>
        <strain evidence="6">Duluth1</strain>
        <tissue evidence="6">Whole animal</tissue>
    </source>
</reference>
<dbReference type="InterPro" id="IPR003598">
    <property type="entry name" value="Ig_sub2"/>
</dbReference>
<dbReference type="PANTHER" id="PTHR44337:SF20">
    <property type="entry name" value="CARCINOEMBRYONIC ANTIGEN-RELATED CELL ADHESION MOLECULE 5-RELATED"/>
    <property type="match status" value="1"/>
</dbReference>
<dbReference type="SUPFAM" id="SSF48726">
    <property type="entry name" value="Immunoglobulin"/>
    <property type="match status" value="2"/>
</dbReference>
<accession>A0A9D4H3F3</accession>
<dbReference type="InterPro" id="IPR013783">
    <property type="entry name" value="Ig-like_fold"/>
</dbReference>
<dbReference type="SMART" id="SM00409">
    <property type="entry name" value="IG"/>
    <property type="match status" value="3"/>
</dbReference>
<comment type="caution">
    <text evidence="6">The sequence shown here is derived from an EMBL/GenBank/DDBJ whole genome shotgun (WGS) entry which is preliminary data.</text>
</comment>
<sequence length="297" mass="31966">MPDITCSATCYFKTCSFSWTKSGTEVSNSGVLSLGSVHKNEAGYYMCTAMNQGSLVNVSSGIIVVEIVYGPDNITLSTVIKTYTLNEGQTLNDITCSAKCFPECTYSWKRGNTVITNNYELSVGSVKKGDAGIYECAVRNPKTGHMLNSQTVELIVRYGPDTAILSPSTLYYSTTEGSIISTITCSATCYPSSCSFSWSKSGTEVSSSNVLSLGYAQTNDTGNYVCIAKNPGSLTNASSAIMVVEILYGPTNINLSPVNRSYTLNEGQTLHNITCSAKCVPECIFSWKRSNNVMNQP</sequence>
<dbReference type="PANTHER" id="PTHR44337">
    <property type="entry name" value="CARCINOEMBRYONIC ANTIGEN-RELATED CELL ADHESION MOLECULE 8"/>
    <property type="match status" value="1"/>
</dbReference>
<dbReference type="Gene3D" id="2.60.40.10">
    <property type="entry name" value="Immunoglobulins"/>
    <property type="match status" value="3"/>
</dbReference>
<feature type="domain" description="Ig-like" evidence="5">
    <location>
        <begin position="160"/>
        <end position="242"/>
    </location>
</feature>
<keyword evidence="2" id="KW-1015">Disulfide bond</keyword>
<evidence type="ECO:0000256" key="2">
    <source>
        <dbReference type="ARBA" id="ARBA00023157"/>
    </source>
</evidence>
<evidence type="ECO:0000313" key="6">
    <source>
        <dbReference type="EMBL" id="KAH3828774.1"/>
    </source>
</evidence>
<dbReference type="Pfam" id="PF13895">
    <property type="entry name" value="Ig_2"/>
    <property type="match status" value="1"/>
</dbReference>
<dbReference type="Proteomes" id="UP000828390">
    <property type="component" value="Unassembled WGS sequence"/>
</dbReference>
<evidence type="ECO:0000259" key="5">
    <source>
        <dbReference type="PROSITE" id="PS50835"/>
    </source>
</evidence>
<keyword evidence="1" id="KW-0732">Signal</keyword>
<dbReference type="InterPro" id="IPR003599">
    <property type="entry name" value="Ig_sub"/>
</dbReference>
<evidence type="ECO:0000256" key="3">
    <source>
        <dbReference type="ARBA" id="ARBA00023180"/>
    </source>
</evidence>
<dbReference type="SMART" id="SM00408">
    <property type="entry name" value="IGc2"/>
    <property type="match status" value="3"/>
</dbReference>
<evidence type="ECO:0000256" key="1">
    <source>
        <dbReference type="ARBA" id="ARBA00022729"/>
    </source>
</evidence>
<gene>
    <name evidence="6" type="ORF">DPMN_130757</name>
</gene>
<organism evidence="6 7">
    <name type="scientific">Dreissena polymorpha</name>
    <name type="common">Zebra mussel</name>
    <name type="synonym">Mytilus polymorpha</name>
    <dbReference type="NCBI Taxonomy" id="45954"/>
    <lineage>
        <taxon>Eukaryota</taxon>
        <taxon>Metazoa</taxon>
        <taxon>Spiralia</taxon>
        <taxon>Lophotrochozoa</taxon>
        <taxon>Mollusca</taxon>
        <taxon>Bivalvia</taxon>
        <taxon>Autobranchia</taxon>
        <taxon>Heteroconchia</taxon>
        <taxon>Euheterodonta</taxon>
        <taxon>Imparidentia</taxon>
        <taxon>Neoheterodontei</taxon>
        <taxon>Myida</taxon>
        <taxon>Dreissenoidea</taxon>
        <taxon>Dreissenidae</taxon>
        <taxon>Dreissena</taxon>
    </lineage>
</organism>
<keyword evidence="4" id="KW-0393">Immunoglobulin domain</keyword>
<dbReference type="EMBL" id="JAIWYP010000005">
    <property type="protein sequence ID" value="KAH3828774.1"/>
    <property type="molecule type" value="Genomic_DNA"/>
</dbReference>
<dbReference type="PROSITE" id="PS50835">
    <property type="entry name" value="IG_LIKE"/>
    <property type="match status" value="4"/>
</dbReference>
<dbReference type="InterPro" id="IPR007110">
    <property type="entry name" value="Ig-like_dom"/>
</dbReference>
<evidence type="ECO:0000256" key="4">
    <source>
        <dbReference type="ARBA" id="ARBA00023319"/>
    </source>
</evidence>
<protein>
    <recommendedName>
        <fullName evidence="5">Ig-like domain-containing protein</fullName>
    </recommendedName>
</protein>
<feature type="domain" description="Ig-like" evidence="5">
    <location>
        <begin position="250"/>
        <end position="297"/>
    </location>
</feature>
<keyword evidence="7" id="KW-1185">Reference proteome</keyword>